<evidence type="ECO:0000259" key="3">
    <source>
        <dbReference type="PROSITE" id="PS50137"/>
    </source>
</evidence>
<dbReference type="EMBL" id="JBFDAA010000001">
    <property type="protein sequence ID" value="KAL1140286.1"/>
    <property type="molecule type" value="Genomic_DNA"/>
</dbReference>
<evidence type="ECO:0000313" key="4">
    <source>
        <dbReference type="EMBL" id="KAL1140286.1"/>
    </source>
</evidence>
<feature type="region of interest" description="Disordered" evidence="2">
    <location>
        <begin position="228"/>
        <end position="280"/>
    </location>
</feature>
<feature type="region of interest" description="Disordered" evidence="2">
    <location>
        <begin position="1"/>
        <end position="122"/>
    </location>
</feature>
<dbReference type="SUPFAM" id="SSF54768">
    <property type="entry name" value="dsRNA-binding domain-like"/>
    <property type="match status" value="2"/>
</dbReference>
<feature type="domain" description="DRBM" evidence="3">
    <location>
        <begin position="155"/>
        <end position="218"/>
    </location>
</feature>
<keyword evidence="1" id="KW-0694">RNA-binding</keyword>
<proteinExistence type="predicted"/>
<organism evidence="4 5">
    <name type="scientific">Ranatra chinensis</name>
    <dbReference type="NCBI Taxonomy" id="642074"/>
    <lineage>
        <taxon>Eukaryota</taxon>
        <taxon>Metazoa</taxon>
        <taxon>Ecdysozoa</taxon>
        <taxon>Arthropoda</taxon>
        <taxon>Hexapoda</taxon>
        <taxon>Insecta</taxon>
        <taxon>Pterygota</taxon>
        <taxon>Neoptera</taxon>
        <taxon>Paraneoptera</taxon>
        <taxon>Hemiptera</taxon>
        <taxon>Heteroptera</taxon>
        <taxon>Panheteroptera</taxon>
        <taxon>Nepomorpha</taxon>
        <taxon>Nepidae</taxon>
        <taxon>Ranatrinae</taxon>
        <taxon>Ranatra</taxon>
    </lineage>
</organism>
<dbReference type="Proteomes" id="UP001558652">
    <property type="component" value="Unassembled WGS sequence"/>
</dbReference>
<feature type="compositionally biased region" description="Pro residues" evidence="2">
    <location>
        <begin position="8"/>
        <end position="34"/>
    </location>
</feature>
<dbReference type="GO" id="GO:0010468">
    <property type="term" value="P:regulation of gene expression"/>
    <property type="evidence" value="ECO:0007669"/>
    <property type="project" value="UniProtKB-ARBA"/>
</dbReference>
<keyword evidence="5" id="KW-1185">Reference proteome</keyword>
<feature type="compositionally biased region" description="Pro residues" evidence="2">
    <location>
        <begin position="48"/>
        <end position="58"/>
    </location>
</feature>
<evidence type="ECO:0000256" key="2">
    <source>
        <dbReference type="SAM" id="MobiDB-lite"/>
    </source>
</evidence>
<dbReference type="GO" id="GO:0003723">
    <property type="term" value="F:RNA binding"/>
    <property type="evidence" value="ECO:0007669"/>
    <property type="project" value="UniProtKB-UniRule"/>
</dbReference>
<feature type="non-terminal residue" evidence="4">
    <location>
        <position position="1"/>
    </location>
</feature>
<feature type="compositionally biased region" description="Polar residues" evidence="2">
    <location>
        <begin position="243"/>
        <end position="253"/>
    </location>
</feature>
<feature type="compositionally biased region" description="Low complexity" evidence="2">
    <location>
        <begin position="35"/>
        <end position="47"/>
    </location>
</feature>
<reference evidence="4 5" key="1">
    <citation type="submission" date="2024-07" db="EMBL/GenBank/DDBJ databases">
        <title>Chromosome-level genome assembly of the water stick insect Ranatra chinensis (Heteroptera: Nepidae).</title>
        <authorList>
            <person name="Liu X."/>
        </authorList>
    </citation>
    <scope>NUCLEOTIDE SEQUENCE [LARGE SCALE GENOMIC DNA]</scope>
    <source>
        <strain evidence="4">Cailab_2021Rc</strain>
        <tissue evidence="4">Muscle</tissue>
    </source>
</reference>
<evidence type="ECO:0000256" key="1">
    <source>
        <dbReference type="PROSITE-ProRule" id="PRU00266"/>
    </source>
</evidence>
<accession>A0ABD0YX26</accession>
<dbReference type="InterPro" id="IPR014720">
    <property type="entry name" value="dsRBD_dom"/>
</dbReference>
<comment type="caution">
    <text evidence="4">The sequence shown here is derived from an EMBL/GenBank/DDBJ whole genome shotgun (WGS) entry which is preliminary data.</text>
</comment>
<sequence>PQQQKPPQQQPPQQQPPQQQPPQQQPPQQQPPQQQPLQQQPPQQLPTQQPPQQQPPQQQPTQQQSQLQVKQDEEVPPPVSLQSEGQQPMEEDPPASQDSQGQGDEGDGSDSHAMAKGKKFRPWFKKSGAYNVRISKKIRKRRQNARLRHILSPKNAMMVLHELHPELRIVATEQLNAANQMVYTVEIEIEGKTYQGHGMSKLAAKQAGCENALKAVLLEKMAKSNIKVDSSEPMKVENEEEITGNNGSANPSEETSESAGGENAATLPNRPRRQHPEDDVPWGSLASFALYKLFSEWQSQGIQLPMAANSNLSQLQQPVQKKIPEDASKKHPVQLLNQLRPGSQYSEKREGNPPNLTFTFTVVVDGQTYQGVGKEYIFMNGINFVIIDSTYMHT</sequence>
<dbReference type="Gene3D" id="3.30.160.20">
    <property type="match status" value="2"/>
</dbReference>
<evidence type="ECO:0000313" key="5">
    <source>
        <dbReference type="Proteomes" id="UP001558652"/>
    </source>
</evidence>
<dbReference type="PROSITE" id="PS50137">
    <property type="entry name" value="DS_RBD"/>
    <property type="match status" value="1"/>
</dbReference>
<protein>
    <recommendedName>
        <fullName evidence="3">DRBM domain-containing protein</fullName>
    </recommendedName>
</protein>
<dbReference type="AlphaFoldDB" id="A0ABD0YX26"/>
<name>A0ABD0YX26_9HEMI</name>
<gene>
    <name evidence="4" type="ORF">AAG570_000218</name>
</gene>
<feature type="compositionally biased region" description="Low complexity" evidence="2">
    <location>
        <begin position="59"/>
        <end position="68"/>
    </location>
</feature>